<keyword evidence="3" id="KW-0804">Transcription</keyword>
<dbReference type="PANTHER" id="PTHR46796">
    <property type="entry name" value="HTH-TYPE TRANSCRIPTIONAL ACTIVATOR RHAS-RELATED"/>
    <property type="match status" value="1"/>
</dbReference>
<organism evidence="5 6">
    <name type="scientific">Lentzea pudingi</name>
    <dbReference type="NCBI Taxonomy" id="1789439"/>
    <lineage>
        <taxon>Bacteria</taxon>
        <taxon>Bacillati</taxon>
        <taxon>Actinomycetota</taxon>
        <taxon>Actinomycetes</taxon>
        <taxon>Pseudonocardiales</taxon>
        <taxon>Pseudonocardiaceae</taxon>
        <taxon>Lentzea</taxon>
    </lineage>
</organism>
<keyword evidence="1" id="KW-0805">Transcription regulation</keyword>
<evidence type="ECO:0000256" key="2">
    <source>
        <dbReference type="ARBA" id="ARBA00023125"/>
    </source>
</evidence>
<dbReference type="InterPro" id="IPR009057">
    <property type="entry name" value="Homeodomain-like_sf"/>
</dbReference>
<keyword evidence="6" id="KW-1185">Reference proteome</keyword>
<dbReference type="PROSITE" id="PS01124">
    <property type="entry name" value="HTH_ARAC_FAMILY_2"/>
    <property type="match status" value="1"/>
</dbReference>
<keyword evidence="2" id="KW-0238">DNA-binding</keyword>
<comment type="caution">
    <text evidence="5">The sequence shown here is derived from an EMBL/GenBank/DDBJ whole genome shotgun (WGS) entry which is preliminary data.</text>
</comment>
<protein>
    <recommendedName>
        <fullName evidence="4">HTH araC/xylS-type domain-containing protein</fullName>
    </recommendedName>
</protein>
<accession>A0ABQ2INQ9</accession>
<dbReference type="Proteomes" id="UP000597656">
    <property type="component" value="Unassembled WGS sequence"/>
</dbReference>
<gene>
    <name evidence="5" type="ORF">GCM10011609_76500</name>
</gene>
<dbReference type="InterPro" id="IPR018062">
    <property type="entry name" value="HTH_AraC-typ_CS"/>
</dbReference>
<name>A0ABQ2INQ9_9PSEU</name>
<reference evidence="6" key="1">
    <citation type="journal article" date="2019" name="Int. J. Syst. Evol. Microbiol.">
        <title>The Global Catalogue of Microorganisms (GCM) 10K type strain sequencing project: providing services to taxonomists for standard genome sequencing and annotation.</title>
        <authorList>
            <consortium name="The Broad Institute Genomics Platform"/>
            <consortium name="The Broad Institute Genome Sequencing Center for Infectious Disease"/>
            <person name="Wu L."/>
            <person name="Ma J."/>
        </authorList>
    </citation>
    <scope>NUCLEOTIDE SEQUENCE [LARGE SCALE GENOMIC DNA]</scope>
    <source>
        <strain evidence="6">CGMCC 4.7319</strain>
    </source>
</reference>
<dbReference type="Gene3D" id="1.10.10.60">
    <property type="entry name" value="Homeodomain-like"/>
    <property type="match status" value="2"/>
</dbReference>
<dbReference type="PANTHER" id="PTHR46796:SF6">
    <property type="entry name" value="ARAC SUBFAMILY"/>
    <property type="match status" value="1"/>
</dbReference>
<dbReference type="SUPFAM" id="SSF46689">
    <property type="entry name" value="Homeodomain-like"/>
    <property type="match status" value="2"/>
</dbReference>
<dbReference type="InterPro" id="IPR018060">
    <property type="entry name" value="HTH_AraC"/>
</dbReference>
<sequence length="283" mass="31137">MREPGGRYLQLREYRWAGVGLEVARWQSGPATEGVCQLSEHLLLVTLGGVTSRTEARIEDGHRYAGADFPGAVTFIPANRRRVARHGRGLLDYVTIRLDPAQVPAGAGDGVEFIGFTNRVDPLVRQLTLALRDEATSGGVAGQLFVDGVTTTLALHLLRRYSSRVNISAAPTPALAGTRLREVLEHIDDELGGDLRLDRLAGVAELDRHQFGRAFKKAIGVSPHRYVLQRRVERAAELLTRSDRPIAEIALLVGMSSQSHLTTVFRRVFGDTPHAYRRATRHG</sequence>
<evidence type="ECO:0000313" key="5">
    <source>
        <dbReference type="EMBL" id="GGN23610.1"/>
    </source>
</evidence>
<dbReference type="SMART" id="SM00342">
    <property type="entry name" value="HTH_ARAC"/>
    <property type="match status" value="1"/>
</dbReference>
<dbReference type="InterPro" id="IPR050204">
    <property type="entry name" value="AraC_XylS_family_regulators"/>
</dbReference>
<proteinExistence type="predicted"/>
<evidence type="ECO:0000256" key="1">
    <source>
        <dbReference type="ARBA" id="ARBA00023015"/>
    </source>
</evidence>
<feature type="domain" description="HTH araC/xylS-type" evidence="4">
    <location>
        <begin position="181"/>
        <end position="279"/>
    </location>
</feature>
<evidence type="ECO:0000259" key="4">
    <source>
        <dbReference type="PROSITE" id="PS01124"/>
    </source>
</evidence>
<evidence type="ECO:0000256" key="3">
    <source>
        <dbReference type="ARBA" id="ARBA00023163"/>
    </source>
</evidence>
<dbReference type="EMBL" id="BMNC01000019">
    <property type="protein sequence ID" value="GGN23610.1"/>
    <property type="molecule type" value="Genomic_DNA"/>
</dbReference>
<evidence type="ECO:0000313" key="6">
    <source>
        <dbReference type="Proteomes" id="UP000597656"/>
    </source>
</evidence>
<dbReference type="Pfam" id="PF12833">
    <property type="entry name" value="HTH_18"/>
    <property type="match status" value="1"/>
</dbReference>
<dbReference type="PROSITE" id="PS00041">
    <property type="entry name" value="HTH_ARAC_FAMILY_1"/>
    <property type="match status" value="1"/>
</dbReference>